<dbReference type="Proteomes" id="UP000238007">
    <property type="component" value="Unassembled WGS sequence"/>
</dbReference>
<protein>
    <submittedName>
        <fullName evidence="1">Uncharacterized protein</fullName>
    </submittedName>
</protein>
<dbReference type="AlphaFoldDB" id="A0A2T0VUQ7"/>
<accession>A0A2T0VUQ7</accession>
<sequence length="87" mass="9611">MSGIKYLLFAAALFVVGLLLHSNSDSLVSGRMTNMASAVQVYCNQHSRTVGGVEIGCKNFADVRKIDMRSDNRHRSFAGDHIVQIKR</sequence>
<reference evidence="1 2" key="1">
    <citation type="submission" date="2018-03" db="EMBL/GenBank/DDBJ databases">
        <title>Genomic Encyclopedia of Archaeal and Bacterial Type Strains, Phase II (KMG-II): from individual species to whole genera.</title>
        <authorList>
            <person name="Goeker M."/>
        </authorList>
    </citation>
    <scope>NUCLEOTIDE SEQUENCE [LARGE SCALE GENOMIC DNA]</scope>
    <source>
        <strain evidence="1 2">DSM 101533</strain>
    </source>
</reference>
<keyword evidence="2" id="KW-1185">Reference proteome</keyword>
<evidence type="ECO:0000313" key="1">
    <source>
        <dbReference type="EMBL" id="PRY75221.1"/>
    </source>
</evidence>
<organism evidence="1 2">
    <name type="scientific">Yoonia maritima</name>
    <dbReference type="NCBI Taxonomy" id="1435347"/>
    <lineage>
        <taxon>Bacteria</taxon>
        <taxon>Pseudomonadati</taxon>
        <taxon>Pseudomonadota</taxon>
        <taxon>Alphaproteobacteria</taxon>
        <taxon>Rhodobacterales</taxon>
        <taxon>Paracoccaceae</taxon>
        <taxon>Yoonia</taxon>
    </lineage>
</organism>
<gene>
    <name evidence="1" type="ORF">CLV80_11331</name>
</gene>
<dbReference type="EMBL" id="PVTP01000013">
    <property type="protein sequence ID" value="PRY75221.1"/>
    <property type="molecule type" value="Genomic_DNA"/>
</dbReference>
<proteinExistence type="predicted"/>
<name>A0A2T0VUQ7_9RHOB</name>
<comment type="caution">
    <text evidence="1">The sequence shown here is derived from an EMBL/GenBank/DDBJ whole genome shotgun (WGS) entry which is preliminary data.</text>
</comment>
<evidence type="ECO:0000313" key="2">
    <source>
        <dbReference type="Proteomes" id="UP000238007"/>
    </source>
</evidence>
<dbReference type="RefSeq" id="WP_106358911.1">
    <property type="nucleotide sequence ID" value="NZ_PVTP01000013.1"/>
</dbReference>